<sequence length="72" mass="8672">MPFDRLFASPREHPLHRLLPFLHRPREVWFQLQGGDHDKQFSRDTKWRPHAAHRSLLEPHESLAPKPPPIRR</sequence>
<gene>
    <name evidence="2" type="ORF">ILUMI_27051</name>
</gene>
<reference evidence="2" key="1">
    <citation type="submission" date="2019-08" db="EMBL/GenBank/DDBJ databases">
        <title>The genome of the North American firefly Photinus pyralis.</title>
        <authorList>
            <consortium name="Photinus pyralis genome working group"/>
            <person name="Fallon T.R."/>
            <person name="Sander Lower S.E."/>
            <person name="Weng J.-K."/>
        </authorList>
    </citation>
    <scope>NUCLEOTIDE SEQUENCE</scope>
    <source>
        <strain evidence="2">TRF0915ILg1</strain>
        <tissue evidence="2">Whole body</tissue>
    </source>
</reference>
<accession>A0A8K0FY32</accession>
<evidence type="ECO:0000256" key="1">
    <source>
        <dbReference type="SAM" id="MobiDB-lite"/>
    </source>
</evidence>
<proteinExistence type="predicted"/>
<keyword evidence="3" id="KW-1185">Reference proteome</keyword>
<comment type="caution">
    <text evidence="2">The sequence shown here is derived from an EMBL/GenBank/DDBJ whole genome shotgun (WGS) entry which is preliminary data.</text>
</comment>
<dbReference type="Proteomes" id="UP000801492">
    <property type="component" value="Unassembled WGS sequence"/>
</dbReference>
<dbReference type="AlphaFoldDB" id="A0A8K0FY32"/>
<dbReference type="EMBL" id="VTPC01091225">
    <property type="protein sequence ID" value="KAF2879121.1"/>
    <property type="molecule type" value="Genomic_DNA"/>
</dbReference>
<evidence type="ECO:0000313" key="3">
    <source>
        <dbReference type="Proteomes" id="UP000801492"/>
    </source>
</evidence>
<evidence type="ECO:0000313" key="2">
    <source>
        <dbReference type="EMBL" id="KAF2879121.1"/>
    </source>
</evidence>
<protein>
    <submittedName>
        <fullName evidence="2">Uncharacterized protein</fullName>
    </submittedName>
</protein>
<organism evidence="2 3">
    <name type="scientific">Ignelater luminosus</name>
    <name type="common">Cucubano</name>
    <name type="synonym">Pyrophorus luminosus</name>
    <dbReference type="NCBI Taxonomy" id="2038154"/>
    <lineage>
        <taxon>Eukaryota</taxon>
        <taxon>Metazoa</taxon>
        <taxon>Ecdysozoa</taxon>
        <taxon>Arthropoda</taxon>
        <taxon>Hexapoda</taxon>
        <taxon>Insecta</taxon>
        <taxon>Pterygota</taxon>
        <taxon>Neoptera</taxon>
        <taxon>Endopterygota</taxon>
        <taxon>Coleoptera</taxon>
        <taxon>Polyphaga</taxon>
        <taxon>Elateriformia</taxon>
        <taxon>Elateroidea</taxon>
        <taxon>Elateridae</taxon>
        <taxon>Agrypninae</taxon>
        <taxon>Pyrophorini</taxon>
        <taxon>Ignelater</taxon>
    </lineage>
</organism>
<name>A0A8K0FY32_IGNLU</name>
<feature type="region of interest" description="Disordered" evidence="1">
    <location>
        <begin position="40"/>
        <end position="72"/>
    </location>
</feature>